<evidence type="ECO:0000256" key="3">
    <source>
        <dbReference type="SAM" id="SignalP"/>
    </source>
</evidence>
<dbReference type="PROSITE" id="PS50923">
    <property type="entry name" value="SUSHI"/>
    <property type="match status" value="1"/>
</dbReference>
<dbReference type="SMART" id="SM00032">
    <property type="entry name" value="CCP"/>
    <property type="match status" value="2"/>
</dbReference>
<evidence type="ECO:0000256" key="1">
    <source>
        <dbReference type="ARBA" id="ARBA00023157"/>
    </source>
</evidence>
<keyword evidence="1" id="KW-1015">Disulfide bond</keyword>
<dbReference type="Proteomes" id="UP001652740">
    <property type="component" value="Unplaced"/>
</dbReference>
<evidence type="ECO:0000313" key="5">
    <source>
        <dbReference type="Proteomes" id="UP001652740"/>
    </source>
</evidence>
<proteinExistence type="predicted"/>
<organism evidence="5 6">
    <name type="scientific">Galleria mellonella</name>
    <name type="common">Greater wax moth</name>
    <dbReference type="NCBI Taxonomy" id="7137"/>
    <lineage>
        <taxon>Eukaryota</taxon>
        <taxon>Metazoa</taxon>
        <taxon>Ecdysozoa</taxon>
        <taxon>Arthropoda</taxon>
        <taxon>Hexapoda</taxon>
        <taxon>Insecta</taxon>
        <taxon>Pterygota</taxon>
        <taxon>Neoptera</taxon>
        <taxon>Endopterygota</taxon>
        <taxon>Lepidoptera</taxon>
        <taxon>Glossata</taxon>
        <taxon>Ditrysia</taxon>
        <taxon>Pyraloidea</taxon>
        <taxon>Pyralidae</taxon>
        <taxon>Galleriinae</taxon>
        <taxon>Galleria</taxon>
    </lineage>
</organism>
<dbReference type="RefSeq" id="XP_026759210.2">
    <property type="nucleotide sequence ID" value="XM_026903409.3"/>
</dbReference>
<keyword evidence="5" id="KW-1185">Reference proteome</keyword>
<protein>
    <submittedName>
        <fullName evidence="6">Uncharacterized protein LOC113518469</fullName>
    </submittedName>
</protein>
<dbReference type="AlphaFoldDB" id="A0A6J1WTW2"/>
<keyword evidence="3" id="KW-0732">Signal</keyword>
<dbReference type="SUPFAM" id="SSF57535">
    <property type="entry name" value="Complement control module/SCR domain"/>
    <property type="match status" value="2"/>
</dbReference>
<dbReference type="InterPro" id="IPR035976">
    <property type="entry name" value="Sushi/SCR/CCP_sf"/>
</dbReference>
<dbReference type="Pfam" id="PF00084">
    <property type="entry name" value="Sushi"/>
    <property type="match status" value="1"/>
</dbReference>
<feature type="domain" description="Sushi" evidence="4">
    <location>
        <begin position="242"/>
        <end position="295"/>
    </location>
</feature>
<comment type="caution">
    <text evidence="2">Lacks conserved residue(s) required for the propagation of feature annotation.</text>
</comment>
<evidence type="ECO:0000259" key="4">
    <source>
        <dbReference type="PROSITE" id="PS50923"/>
    </source>
</evidence>
<evidence type="ECO:0000313" key="6">
    <source>
        <dbReference type="RefSeq" id="XP_026759210.2"/>
    </source>
</evidence>
<dbReference type="CDD" id="cd00033">
    <property type="entry name" value="CCP"/>
    <property type="match status" value="2"/>
</dbReference>
<dbReference type="GeneID" id="113518469"/>
<name>A0A6J1WTW2_GALME</name>
<feature type="chain" id="PRO_5045860739" evidence="3">
    <location>
        <begin position="19"/>
        <end position="363"/>
    </location>
</feature>
<dbReference type="KEGG" id="gmw:113518469"/>
<sequence length="363" mass="41767">MSVICVLLIFNLIGNLGARQPDIDINRLKLLPKENFNEAFQPSYTHHRRSLDLTQLSRSYDYDDSSRGVHEWHSPMHYLHGASSHKAPKVLKVHESPEDPRLFYQSDVYLKEINRQDLNNEVSFIYPGREVIRASENYMKNTPIRSERMEANLIAKDHVCVRCPNDRTLILRPGSNRAILQHPRLHSCKHGKRVPRNVRFIRMYGPEFGSLLEEGSHIVIGRITHLGKPLQICKLQIYVVPQSCPTPDNLVIHCEKGSKTCNFTCRYPDQQLYGEKTLTCGENMKWNGNLPICKARTWCKPPTPPDYGRISCKGGTSYNGSRLLEGSTCRVRCSHGWRWIPRVTAVCRRGSWTHALTCQPRRN</sequence>
<accession>A0A6J1WTW2</accession>
<dbReference type="Gene3D" id="2.10.70.10">
    <property type="entry name" value="Complement Module, domain 1"/>
    <property type="match status" value="2"/>
</dbReference>
<dbReference type="InParanoid" id="A0A6J1WTW2"/>
<keyword evidence="2" id="KW-0768">Sushi</keyword>
<dbReference type="InterPro" id="IPR000436">
    <property type="entry name" value="Sushi_SCR_CCP_dom"/>
</dbReference>
<evidence type="ECO:0000256" key="2">
    <source>
        <dbReference type="PROSITE-ProRule" id="PRU00302"/>
    </source>
</evidence>
<gene>
    <name evidence="6" type="primary">LOC113518469</name>
</gene>
<feature type="signal peptide" evidence="3">
    <location>
        <begin position="1"/>
        <end position="18"/>
    </location>
</feature>
<reference evidence="6" key="1">
    <citation type="submission" date="2025-08" db="UniProtKB">
        <authorList>
            <consortium name="RefSeq"/>
        </authorList>
    </citation>
    <scope>IDENTIFICATION</scope>
    <source>
        <tissue evidence="6">Whole larvae</tissue>
    </source>
</reference>